<dbReference type="Gene3D" id="3.40.50.720">
    <property type="entry name" value="NAD(P)-binding Rossmann-like Domain"/>
    <property type="match status" value="1"/>
</dbReference>
<evidence type="ECO:0000313" key="2">
    <source>
        <dbReference type="EMBL" id="KKI64357.1"/>
    </source>
</evidence>
<feature type="domain" description="NAD-dependent epimerase/dehydratase" evidence="1">
    <location>
        <begin position="5"/>
        <end position="113"/>
    </location>
</feature>
<evidence type="ECO:0000313" key="3">
    <source>
        <dbReference type="Proteomes" id="UP000034455"/>
    </source>
</evidence>
<dbReference type="InterPro" id="IPR001509">
    <property type="entry name" value="Epimerase_deHydtase"/>
</dbReference>
<dbReference type="SUPFAM" id="SSF51735">
    <property type="entry name" value="NAD(P)-binding Rossmann-fold domains"/>
    <property type="match status" value="1"/>
</dbReference>
<dbReference type="PATRIC" id="fig|74704.6.peg.2810"/>
<dbReference type="Proteomes" id="UP000034455">
    <property type="component" value="Unassembled WGS sequence"/>
</dbReference>
<dbReference type="EMBL" id="LAKJ01000009">
    <property type="protein sequence ID" value="KKI64357.1"/>
    <property type="molecule type" value="Genomic_DNA"/>
</dbReference>
<sequence>MKPNILLAGVTGYIGKNLIESIKDEGILYTLSKYPKEREYKEIIWLEKDIYNYNDVLTAMEGIDIAIYYLDPTKHSAKLTHATARDINLIAADNFGRATAKQGVSKIIYISGSRFDVETKRRLSAYGTEVEETTAQVARPHVAVELQTSKYDDVRSALSIQLPMNWTLNQMVTYYFKWLDETKGTLLHTAKQGDNFIVYMKNKRNPILVLRKSKTEKDIITLYLVSGSIVKPNLKKQGKLEFRKLKDTQQVIVHLFDYIPKLTWPIYYLLQSPFQDLMMRGFEIDCRIKHYQGRINSGENIKYTK</sequence>
<dbReference type="GeneID" id="58098340"/>
<protein>
    <recommendedName>
        <fullName evidence="1">NAD-dependent epimerase/dehydratase domain-containing protein</fullName>
    </recommendedName>
</protein>
<accession>A0A0M2NWI7</accession>
<comment type="caution">
    <text evidence="2">The sequence shown here is derived from an EMBL/GenBank/DDBJ whole genome shotgun (WGS) entry which is preliminary data.</text>
</comment>
<dbReference type="AlphaFoldDB" id="A0A0M2NWI7"/>
<gene>
    <name evidence="2" type="ORF">UF66_2696</name>
</gene>
<dbReference type="Pfam" id="PF01370">
    <property type="entry name" value="Epimerase"/>
    <property type="match status" value="1"/>
</dbReference>
<name>A0A0M2NWI7_STACC</name>
<dbReference type="InterPro" id="IPR036291">
    <property type="entry name" value="NAD(P)-bd_dom_sf"/>
</dbReference>
<proteinExistence type="predicted"/>
<reference evidence="2 3" key="1">
    <citation type="submission" date="2015-03" db="EMBL/GenBank/DDBJ databases">
        <title>Genome Assembly of Staphylococcus cohnii subsp. cohnii strain G22B2.</title>
        <authorList>
            <person name="Nair G."/>
            <person name="Kaur G."/>
            <person name="Khatri I."/>
            <person name="Singh N.K."/>
            <person name="Sathyabama S."/>
            <person name="Maurya S.K."/>
            <person name="Subramanian S."/>
            <person name="Agrewala J.N."/>
            <person name="Mayilraj S."/>
        </authorList>
    </citation>
    <scope>NUCLEOTIDE SEQUENCE [LARGE SCALE GENOMIC DNA]</scope>
    <source>
        <strain evidence="2 3">G22B2</strain>
    </source>
</reference>
<evidence type="ECO:0000259" key="1">
    <source>
        <dbReference type="Pfam" id="PF01370"/>
    </source>
</evidence>
<organism evidence="2 3">
    <name type="scientific">Staphylococcus cohnii subsp. cohnii</name>
    <dbReference type="NCBI Taxonomy" id="74704"/>
    <lineage>
        <taxon>Bacteria</taxon>
        <taxon>Bacillati</taxon>
        <taxon>Bacillota</taxon>
        <taxon>Bacilli</taxon>
        <taxon>Bacillales</taxon>
        <taxon>Staphylococcaceae</taxon>
        <taxon>Staphylococcus</taxon>
        <taxon>Staphylococcus cohnii species complex</taxon>
    </lineage>
</organism>
<dbReference type="RefSeq" id="WP_040029952.1">
    <property type="nucleotide sequence ID" value="NZ_BKAS01000024.1"/>
</dbReference>